<dbReference type="PANTHER" id="PTHR34396">
    <property type="entry name" value="OS03G0264950 PROTEIN-RELATED"/>
    <property type="match status" value="1"/>
</dbReference>
<protein>
    <submittedName>
        <fullName evidence="1">Uncharacterized protein</fullName>
    </submittedName>
</protein>
<dbReference type="InterPro" id="IPR053031">
    <property type="entry name" value="Cuticle_assoc_protein"/>
</dbReference>
<organism evidence="1">
    <name type="scientific">Oryza barthii</name>
    <dbReference type="NCBI Taxonomy" id="65489"/>
    <lineage>
        <taxon>Eukaryota</taxon>
        <taxon>Viridiplantae</taxon>
        <taxon>Streptophyta</taxon>
        <taxon>Embryophyta</taxon>
        <taxon>Tracheophyta</taxon>
        <taxon>Spermatophyta</taxon>
        <taxon>Magnoliopsida</taxon>
        <taxon>Liliopsida</taxon>
        <taxon>Poales</taxon>
        <taxon>Poaceae</taxon>
        <taxon>BOP clade</taxon>
        <taxon>Oryzoideae</taxon>
        <taxon>Oryzeae</taxon>
        <taxon>Oryzinae</taxon>
        <taxon>Oryza</taxon>
    </lineage>
</organism>
<accession>A0A0D3FU75</accession>
<keyword evidence="2" id="KW-1185">Reference proteome</keyword>
<dbReference type="GO" id="GO:0006357">
    <property type="term" value="P:regulation of transcription by RNA polymerase II"/>
    <property type="evidence" value="ECO:0007669"/>
    <property type="project" value="TreeGrafter"/>
</dbReference>
<dbReference type="EnsemblPlants" id="OBART04G07590.1">
    <property type="protein sequence ID" value="OBART04G07590.1"/>
    <property type="gene ID" value="OBART04G07590"/>
</dbReference>
<dbReference type="AlphaFoldDB" id="A0A0D3FU75"/>
<evidence type="ECO:0000313" key="1">
    <source>
        <dbReference type="EnsemblPlants" id="OBART04G07590.1"/>
    </source>
</evidence>
<dbReference type="GO" id="GO:0005634">
    <property type="term" value="C:nucleus"/>
    <property type="evidence" value="ECO:0007669"/>
    <property type="project" value="TreeGrafter"/>
</dbReference>
<dbReference type="SMART" id="SM00614">
    <property type="entry name" value="ZnF_BED"/>
    <property type="match status" value="1"/>
</dbReference>
<dbReference type="Proteomes" id="UP000026960">
    <property type="component" value="Chromosome 4"/>
</dbReference>
<evidence type="ECO:0000313" key="2">
    <source>
        <dbReference type="Proteomes" id="UP000026960"/>
    </source>
</evidence>
<proteinExistence type="predicted"/>
<name>A0A0D3FU75_9ORYZ</name>
<sequence>MVAAAASTAASVSIRQHVIFLQVLGFVASNILLILMGDPSHDSDAAGSSNNRKFRSKVWKDFKMSVVDGYTKAICLQYSAHLVTGNKNGTSHLCYHIRVCPELQKSKKKKTTSKAELPVFDQQRSRDDFCSNGCLP</sequence>
<dbReference type="HOGENOM" id="CLU_1878586_0_0_1"/>
<reference evidence="1" key="1">
    <citation type="journal article" date="2009" name="Rice">
        <title>De Novo Next Generation Sequencing of Plant Genomes.</title>
        <authorList>
            <person name="Rounsley S."/>
            <person name="Marri P.R."/>
            <person name="Yu Y."/>
            <person name="He R."/>
            <person name="Sisneros N."/>
            <person name="Goicoechea J.L."/>
            <person name="Lee S.J."/>
            <person name="Angelova A."/>
            <person name="Kudrna D."/>
            <person name="Luo M."/>
            <person name="Affourtit J."/>
            <person name="Desany B."/>
            <person name="Knight J."/>
            <person name="Niazi F."/>
            <person name="Egholm M."/>
            <person name="Wing R.A."/>
        </authorList>
    </citation>
    <scope>NUCLEOTIDE SEQUENCE [LARGE SCALE GENOMIC DNA]</scope>
    <source>
        <strain evidence="1">cv. IRGC 105608</strain>
    </source>
</reference>
<dbReference type="GO" id="GO:1990837">
    <property type="term" value="F:sequence-specific double-stranded DNA binding"/>
    <property type="evidence" value="ECO:0007669"/>
    <property type="project" value="TreeGrafter"/>
</dbReference>
<dbReference type="Gramene" id="OBART04G07590.1">
    <property type="protein sequence ID" value="OBART04G07590.1"/>
    <property type="gene ID" value="OBART04G07590"/>
</dbReference>
<dbReference type="PaxDb" id="65489-OBART04G07590.1"/>
<reference evidence="1" key="2">
    <citation type="submission" date="2015-03" db="UniProtKB">
        <authorList>
            <consortium name="EnsemblPlants"/>
        </authorList>
    </citation>
    <scope>IDENTIFICATION</scope>
</reference>
<dbReference type="PANTHER" id="PTHR34396:SF22">
    <property type="entry name" value="ZINC FINGER BED DOMAIN-CONTAINING PROTEIN DAYSLEEPER-LIKE"/>
    <property type="match status" value="1"/>
</dbReference>